<dbReference type="GeneID" id="13285051"/>
<evidence type="ECO:0000313" key="1">
    <source>
        <dbReference type="EMBL" id="CBX92460.1"/>
    </source>
</evidence>
<dbReference type="AlphaFoldDB" id="E4ZMB1"/>
<sequence length="59" mass="6114">MTSGEGGGEIFFSMLATMANGIYSPLYYLALLEAADAGQGQAWIVASAANLRPDGEEEG</sequence>
<dbReference type="InParanoid" id="E4ZMB1"/>
<evidence type="ECO:0000313" key="2">
    <source>
        <dbReference type="Proteomes" id="UP000002668"/>
    </source>
</evidence>
<dbReference type="Proteomes" id="UP000002668">
    <property type="component" value="Genome"/>
</dbReference>
<keyword evidence="2" id="KW-1185">Reference proteome</keyword>
<reference evidence="2" key="1">
    <citation type="journal article" date="2011" name="Nat. Commun.">
        <title>Effector diversification within compartments of the Leptosphaeria maculans genome affected by Repeat-Induced Point mutations.</title>
        <authorList>
            <person name="Rouxel T."/>
            <person name="Grandaubert J."/>
            <person name="Hane J.K."/>
            <person name="Hoede C."/>
            <person name="van de Wouw A.P."/>
            <person name="Couloux A."/>
            <person name="Dominguez V."/>
            <person name="Anthouard V."/>
            <person name="Bally P."/>
            <person name="Bourras S."/>
            <person name="Cozijnsen A.J."/>
            <person name="Ciuffetti L.M."/>
            <person name="Degrave A."/>
            <person name="Dilmaghani A."/>
            <person name="Duret L."/>
            <person name="Fudal I."/>
            <person name="Goodwin S.B."/>
            <person name="Gout L."/>
            <person name="Glaser N."/>
            <person name="Linglin J."/>
            <person name="Kema G.H.J."/>
            <person name="Lapalu N."/>
            <person name="Lawrence C.B."/>
            <person name="May K."/>
            <person name="Meyer M."/>
            <person name="Ollivier B."/>
            <person name="Poulain J."/>
            <person name="Schoch C.L."/>
            <person name="Simon A."/>
            <person name="Spatafora J.W."/>
            <person name="Stachowiak A."/>
            <person name="Turgeon B.G."/>
            <person name="Tyler B.M."/>
            <person name="Vincent D."/>
            <person name="Weissenbach J."/>
            <person name="Amselem J."/>
            <person name="Quesneville H."/>
            <person name="Oliver R.P."/>
            <person name="Wincker P."/>
            <person name="Balesdent M.-H."/>
            <person name="Howlett B.J."/>
        </authorList>
    </citation>
    <scope>NUCLEOTIDE SEQUENCE [LARGE SCALE GENOMIC DNA]</scope>
    <source>
        <strain evidence="2">JN3 / isolate v23.1.3 / race Av1-4-5-6-7-8</strain>
    </source>
</reference>
<dbReference type="RefSeq" id="XP_003835825.1">
    <property type="nucleotide sequence ID" value="XM_003835777.1"/>
</dbReference>
<dbReference type="EMBL" id="FP929094">
    <property type="protein sequence ID" value="CBX92460.1"/>
    <property type="molecule type" value="Genomic_DNA"/>
</dbReference>
<accession>E4ZMB1</accession>
<proteinExistence type="predicted"/>
<organism evidence="2">
    <name type="scientific">Leptosphaeria maculans (strain JN3 / isolate v23.1.3 / race Av1-4-5-6-7-8)</name>
    <name type="common">Blackleg fungus</name>
    <name type="synonym">Phoma lingam</name>
    <dbReference type="NCBI Taxonomy" id="985895"/>
    <lineage>
        <taxon>Eukaryota</taxon>
        <taxon>Fungi</taxon>
        <taxon>Dikarya</taxon>
        <taxon>Ascomycota</taxon>
        <taxon>Pezizomycotina</taxon>
        <taxon>Dothideomycetes</taxon>
        <taxon>Pleosporomycetidae</taxon>
        <taxon>Pleosporales</taxon>
        <taxon>Pleosporineae</taxon>
        <taxon>Leptosphaeriaceae</taxon>
        <taxon>Plenodomus</taxon>
        <taxon>Plenodomus lingam/Leptosphaeria maculans species complex</taxon>
    </lineage>
</organism>
<gene>
    <name evidence="1" type="ORF">LEMA_uP051660.1</name>
</gene>
<protein>
    <submittedName>
        <fullName evidence="1">Predicted protein</fullName>
    </submittedName>
</protein>
<dbReference type="VEuPathDB" id="FungiDB:LEMA_uP051660.1"/>
<name>E4ZMB1_LEPMJ</name>
<dbReference type="HOGENOM" id="CLU_2961219_0_0_1"/>